<comment type="caution">
    <text evidence="2">The sequence shown here is derived from an EMBL/GenBank/DDBJ whole genome shotgun (WGS) entry which is preliminary data.</text>
</comment>
<dbReference type="EMBL" id="JAFLQW010000186">
    <property type="protein sequence ID" value="MBO0348795.1"/>
    <property type="molecule type" value="Genomic_DNA"/>
</dbReference>
<organism evidence="2 3">
    <name type="scientific">Phormidium pseudopriestleyi FRX01</name>
    <dbReference type="NCBI Taxonomy" id="1759528"/>
    <lineage>
        <taxon>Bacteria</taxon>
        <taxon>Bacillati</taxon>
        <taxon>Cyanobacteriota</taxon>
        <taxon>Cyanophyceae</taxon>
        <taxon>Oscillatoriophycideae</taxon>
        <taxon>Oscillatoriales</taxon>
        <taxon>Oscillatoriaceae</taxon>
        <taxon>Phormidium</taxon>
    </lineage>
</organism>
<dbReference type="GO" id="GO:0004519">
    <property type="term" value="F:endonuclease activity"/>
    <property type="evidence" value="ECO:0007669"/>
    <property type="project" value="UniProtKB-KW"/>
</dbReference>
<keyword evidence="3" id="KW-1185">Reference proteome</keyword>
<dbReference type="Gene3D" id="3.10.28.10">
    <property type="entry name" value="Homing endonucleases"/>
    <property type="match status" value="1"/>
</dbReference>
<evidence type="ECO:0000313" key="3">
    <source>
        <dbReference type="Proteomes" id="UP000664844"/>
    </source>
</evidence>
<dbReference type="SUPFAM" id="SSF55608">
    <property type="entry name" value="Homing endonucleases"/>
    <property type="match status" value="1"/>
</dbReference>
<feature type="domain" description="Homing endonuclease LAGLIDADG" evidence="1">
    <location>
        <begin position="12"/>
        <end position="180"/>
    </location>
</feature>
<dbReference type="InterPro" id="IPR027434">
    <property type="entry name" value="Homing_endonucl"/>
</dbReference>
<dbReference type="RefSeq" id="WP_207087334.1">
    <property type="nucleotide sequence ID" value="NZ_JAFLQW010000186.1"/>
</dbReference>
<dbReference type="InterPro" id="IPR004860">
    <property type="entry name" value="LAGLIDADG_dom"/>
</dbReference>
<evidence type="ECO:0000313" key="2">
    <source>
        <dbReference type="EMBL" id="MBO0348795.1"/>
    </source>
</evidence>
<keyword evidence="2" id="KW-0378">Hydrolase</keyword>
<gene>
    <name evidence="2" type="ORF">J0895_06700</name>
</gene>
<evidence type="ECO:0000259" key="1">
    <source>
        <dbReference type="Pfam" id="PF03161"/>
    </source>
</evidence>
<proteinExistence type="predicted"/>
<dbReference type="Pfam" id="PF03161">
    <property type="entry name" value="LAGLIDADG_2"/>
    <property type="match status" value="1"/>
</dbReference>
<dbReference type="Proteomes" id="UP000664844">
    <property type="component" value="Unassembled WGS sequence"/>
</dbReference>
<keyword evidence="2" id="KW-0255">Endonuclease</keyword>
<sequence length="211" mass="24196">MDFNVASKVEQRGVLVGMLLGQGRRNQNNFYISHRATQENYVLFKKQLLEQITQQPVSIRPRTTKRGEQLLQLEPKLIPLTRVLVKKLYCGGIKTVTAKFLNLLTPAGIALWFLDRGSKSFKKRNGKIHALEVYLNTTLSEWENEIIIDYFSEIWGFKWGLSKTSEGYRLKMGTQEGKRFLAFITPYVPDSLRYKVQTSSNVTATAYGPEV</sequence>
<reference evidence="2 3" key="1">
    <citation type="submission" date="2021-03" db="EMBL/GenBank/DDBJ databases">
        <title>Metabolic Capacity of the Antarctic Cyanobacterium Phormidium pseudopriestleyi that Sustains Oxygenic Photosynthesis in the Presence of Hydrogen Sulfide.</title>
        <authorList>
            <person name="Lumian J.E."/>
            <person name="Jungblut A.D."/>
            <person name="Dillon M.L."/>
            <person name="Hawes I."/>
            <person name="Doran P.T."/>
            <person name="Mackey T.J."/>
            <person name="Dick G.J."/>
            <person name="Grettenberger C.L."/>
            <person name="Sumner D.Y."/>
        </authorList>
    </citation>
    <scope>NUCLEOTIDE SEQUENCE [LARGE SCALE GENOMIC DNA]</scope>
    <source>
        <strain evidence="2 3">FRX01</strain>
    </source>
</reference>
<name>A0ABS3FNV0_9CYAN</name>
<accession>A0ABS3FNV0</accession>
<protein>
    <submittedName>
        <fullName evidence="2">DNA endonuclease</fullName>
    </submittedName>
</protein>
<keyword evidence="2" id="KW-0540">Nuclease</keyword>